<evidence type="ECO:0000256" key="3">
    <source>
        <dbReference type="SAM" id="SignalP"/>
    </source>
</evidence>
<accession>A0A365U4X3</accession>
<dbReference type="OrthoDB" id="8207713at2"/>
<evidence type="ECO:0000256" key="1">
    <source>
        <dbReference type="ARBA" id="ARBA00010062"/>
    </source>
</evidence>
<dbReference type="RefSeq" id="WP_113290512.1">
    <property type="nucleotide sequence ID" value="NZ_QNTQ01000018.1"/>
</dbReference>
<reference evidence="5 6" key="1">
    <citation type="submission" date="2018-07" db="EMBL/GenBank/DDBJ databases">
        <title>Rhodosalinus sp. strain E84T genomic sequence and assembly.</title>
        <authorList>
            <person name="Liu Z.-W."/>
            <person name="Lu D.-C."/>
        </authorList>
    </citation>
    <scope>NUCLEOTIDE SEQUENCE [LARGE SCALE GENOMIC DNA]</scope>
    <source>
        <strain evidence="5 6">E84</strain>
    </source>
</reference>
<evidence type="ECO:0000256" key="2">
    <source>
        <dbReference type="ARBA" id="ARBA00022729"/>
    </source>
</evidence>
<dbReference type="SUPFAM" id="SSF53822">
    <property type="entry name" value="Periplasmic binding protein-like I"/>
    <property type="match status" value="1"/>
</dbReference>
<proteinExistence type="inferred from homology"/>
<evidence type="ECO:0000313" key="5">
    <source>
        <dbReference type="EMBL" id="RBI83340.1"/>
    </source>
</evidence>
<dbReference type="Gene3D" id="3.40.50.2300">
    <property type="match status" value="2"/>
</dbReference>
<evidence type="ECO:0000259" key="4">
    <source>
        <dbReference type="Pfam" id="PF13458"/>
    </source>
</evidence>
<evidence type="ECO:0000313" key="6">
    <source>
        <dbReference type="Proteomes" id="UP000253370"/>
    </source>
</evidence>
<name>A0A365U4X3_9RHOB</name>
<dbReference type="InterPro" id="IPR028082">
    <property type="entry name" value="Peripla_BP_I"/>
</dbReference>
<gene>
    <name evidence="5" type="ORF">DRV85_16135</name>
</gene>
<keyword evidence="6" id="KW-1185">Reference proteome</keyword>
<dbReference type="EMBL" id="QNTQ01000018">
    <property type="protein sequence ID" value="RBI83340.1"/>
    <property type="molecule type" value="Genomic_DNA"/>
</dbReference>
<dbReference type="PANTHER" id="PTHR47235">
    <property type="entry name" value="BLR6548 PROTEIN"/>
    <property type="match status" value="1"/>
</dbReference>
<sequence length="397" mass="42157">MKLKALLTAGAATLCLASPSLAQTYTMTASADYSGPFADVMPNAMAGLQAVVDYWNAEVGEDLGVEVDLKIYDMRYDSAVIARTWPSILTSDEPIMHLGFGSPDLVTLMGRLPNDKVPMLLGTAMVGLVWKPDGWHFSIRPTYSHEFAGLFSHLQGETGGTLKIAAVSTQNQAGFVDQVNGVKALAEQYPERFTVTSTQWADTSPVSLTSQVRAALEDAPDVLLVGGTTAQVIAAAKAMDELGQRVPIVASTHNGLTEVAKGIPLEQIEGSFSAFSFAAPGKEDLPIRAVFEEHAEEGEWGLIAAQASAQAILALRVLENAIADVGAANVDGQAMYDALLGHSYSEDELLGALPTLDYDASAPFPVGDIKATAEVVQGGEIVTVQSEWFDVPVIDKW</sequence>
<dbReference type="PANTHER" id="PTHR47235:SF1">
    <property type="entry name" value="BLR6548 PROTEIN"/>
    <property type="match status" value="1"/>
</dbReference>
<feature type="chain" id="PRO_5017017332" description="Leucine-binding protein domain-containing protein" evidence="3">
    <location>
        <begin position="23"/>
        <end position="397"/>
    </location>
</feature>
<dbReference type="Proteomes" id="UP000253370">
    <property type="component" value="Unassembled WGS sequence"/>
</dbReference>
<comment type="caution">
    <text evidence="5">The sequence shown here is derived from an EMBL/GenBank/DDBJ whole genome shotgun (WGS) entry which is preliminary data.</text>
</comment>
<comment type="similarity">
    <text evidence="1">Belongs to the leucine-binding protein family.</text>
</comment>
<dbReference type="Pfam" id="PF13458">
    <property type="entry name" value="Peripla_BP_6"/>
    <property type="match status" value="1"/>
</dbReference>
<dbReference type="AlphaFoldDB" id="A0A365U4X3"/>
<organism evidence="5 6">
    <name type="scientific">Rhodosalinus halophilus</name>
    <dbReference type="NCBI Taxonomy" id="2259333"/>
    <lineage>
        <taxon>Bacteria</taxon>
        <taxon>Pseudomonadati</taxon>
        <taxon>Pseudomonadota</taxon>
        <taxon>Alphaproteobacteria</taxon>
        <taxon>Rhodobacterales</taxon>
        <taxon>Paracoccaceae</taxon>
        <taxon>Rhodosalinus</taxon>
    </lineage>
</organism>
<keyword evidence="2 3" id="KW-0732">Signal</keyword>
<protein>
    <recommendedName>
        <fullName evidence="4">Leucine-binding protein domain-containing protein</fullName>
    </recommendedName>
</protein>
<feature type="domain" description="Leucine-binding protein" evidence="4">
    <location>
        <begin position="31"/>
        <end position="344"/>
    </location>
</feature>
<feature type="signal peptide" evidence="3">
    <location>
        <begin position="1"/>
        <end position="22"/>
    </location>
</feature>
<dbReference type="InterPro" id="IPR028081">
    <property type="entry name" value="Leu-bd"/>
</dbReference>